<dbReference type="AlphaFoldDB" id="A0A9W9QFN5"/>
<evidence type="ECO:0000313" key="1">
    <source>
        <dbReference type="EMBL" id="KAJ5335289.1"/>
    </source>
</evidence>
<reference evidence="1" key="1">
    <citation type="submission" date="2022-12" db="EMBL/GenBank/DDBJ databases">
        <authorList>
            <person name="Petersen C."/>
        </authorList>
    </citation>
    <scope>NUCLEOTIDE SEQUENCE</scope>
    <source>
        <strain evidence="1">IBT 35673</strain>
    </source>
</reference>
<protein>
    <submittedName>
        <fullName evidence="1">Uncharacterized protein</fullName>
    </submittedName>
</protein>
<evidence type="ECO:0000313" key="2">
    <source>
        <dbReference type="Proteomes" id="UP001147695"/>
    </source>
</evidence>
<sequence>MTQFLADFDTWAQSHRQLHDGIDSLLAAINSSELPREWKRDLRNATETPWPATCRIRREVSRVPAPRPDRSRRLTQTLHLRRPHDADKAIHQRLTYMAWQKPHPEQEVDGRQYQLCQL</sequence>
<reference evidence="1" key="2">
    <citation type="journal article" date="2023" name="IMA Fungus">
        <title>Comparative genomic study of the Penicillium genus elucidates a diverse pangenome and 15 lateral gene transfer events.</title>
        <authorList>
            <person name="Petersen C."/>
            <person name="Sorensen T."/>
            <person name="Nielsen M.R."/>
            <person name="Sondergaard T.E."/>
            <person name="Sorensen J.L."/>
            <person name="Fitzpatrick D.A."/>
            <person name="Frisvad J.C."/>
            <person name="Nielsen K.L."/>
        </authorList>
    </citation>
    <scope>NUCLEOTIDE SEQUENCE</scope>
    <source>
        <strain evidence="1">IBT 35673</strain>
    </source>
</reference>
<accession>A0A9W9QFN5</accession>
<dbReference type="EMBL" id="JAPZBQ010000004">
    <property type="protein sequence ID" value="KAJ5335289.1"/>
    <property type="molecule type" value="Genomic_DNA"/>
</dbReference>
<name>A0A9W9QFN5_PENBR</name>
<comment type="caution">
    <text evidence="1">The sequence shown here is derived from an EMBL/GenBank/DDBJ whole genome shotgun (WGS) entry which is preliminary data.</text>
</comment>
<dbReference type="Proteomes" id="UP001147695">
    <property type="component" value="Unassembled WGS sequence"/>
</dbReference>
<proteinExistence type="predicted"/>
<gene>
    <name evidence="1" type="ORF">N7452_007692</name>
</gene>
<organism evidence="1 2">
    <name type="scientific">Penicillium brevicompactum</name>
    <dbReference type="NCBI Taxonomy" id="5074"/>
    <lineage>
        <taxon>Eukaryota</taxon>
        <taxon>Fungi</taxon>
        <taxon>Dikarya</taxon>
        <taxon>Ascomycota</taxon>
        <taxon>Pezizomycotina</taxon>
        <taxon>Eurotiomycetes</taxon>
        <taxon>Eurotiomycetidae</taxon>
        <taxon>Eurotiales</taxon>
        <taxon>Aspergillaceae</taxon>
        <taxon>Penicillium</taxon>
    </lineage>
</organism>